<dbReference type="Gene3D" id="3.40.50.720">
    <property type="entry name" value="NAD(P)-binding Rossmann-like Domain"/>
    <property type="match status" value="1"/>
</dbReference>
<evidence type="ECO:0000256" key="10">
    <source>
        <dbReference type="RuleBase" id="RU362068"/>
    </source>
</evidence>
<keyword evidence="14" id="KW-1185">Reference proteome</keyword>
<evidence type="ECO:0000313" key="14">
    <source>
        <dbReference type="Proteomes" id="UP001203338"/>
    </source>
</evidence>
<dbReference type="InterPro" id="IPR008927">
    <property type="entry name" value="6-PGluconate_DH-like_C_sf"/>
</dbReference>
<comment type="caution">
    <text evidence="13">The sequence shown here is derived from an EMBL/GenBank/DDBJ whole genome shotgun (WGS) entry which is preliminary data.</text>
</comment>
<evidence type="ECO:0000256" key="5">
    <source>
        <dbReference type="ARBA" id="ARBA00022655"/>
    </source>
</evidence>
<dbReference type="PANTHER" id="PTHR43765:SF2">
    <property type="entry name" value="2-DEHYDROPANTOATE 2-REDUCTASE"/>
    <property type="match status" value="1"/>
</dbReference>
<dbReference type="Proteomes" id="UP001203338">
    <property type="component" value="Unassembled WGS sequence"/>
</dbReference>
<dbReference type="NCBIfam" id="TIGR00745">
    <property type="entry name" value="apbA_panE"/>
    <property type="match status" value="1"/>
</dbReference>
<protein>
    <recommendedName>
        <fullName evidence="4 10">2-dehydropantoate 2-reductase</fullName>
        <ecNumber evidence="3 10">1.1.1.169</ecNumber>
    </recommendedName>
    <alternativeName>
        <fullName evidence="8 10">Ketopantoate reductase</fullName>
    </alternativeName>
</protein>
<gene>
    <name evidence="13" type="ORF">M3P05_08420</name>
</gene>
<keyword evidence="7 10" id="KW-0560">Oxidoreductase</keyword>
<feature type="domain" description="Ketopantoate reductase N-terminal" evidence="11">
    <location>
        <begin position="9"/>
        <end position="156"/>
    </location>
</feature>
<comment type="catalytic activity">
    <reaction evidence="9 10">
        <text>(R)-pantoate + NADP(+) = 2-dehydropantoate + NADPH + H(+)</text>
        <dbReference type="Rhea" id="RHEA:16233"/>
        <dbReference type="ChEBI" id="CHEBI:11561"/>
        <dbReference type="ChEBI" id="CHEBI:15378"/>
        <dbReference type="ChEBI" id="CHEBI:15980"/>
        <dbReference type="ChEBI" id="CHEBI:57783"/>
        <dbReference type="ChEBI" id="CHEBI:58349"/>
        <dbReference type="EC" id="1.1.1.169"/>
    </reaction>
</comment>
<evidence type="ECO:0000256" key="7">
    <source>
        <dbReference type="ARBA" id="ARBA00023002"/>
    </source>
</evidence>
<dbReference type="InterPro" id="IPR013328">
    <property type="entry name" value="6PGD_dom2"/>
</dbReference>
<dbReference type="SUPFAM" id="SSF51735">
    <property type="entry name" value="NAD(P)-binding Rossmann-fold domains"/>
    <property type="match status" value="1"/>
</dbReference>
<evidence type="ECO:0000256" key="8">
    <source>
        <dbReference type="ARBA" id="ARBA00032024"/>
    </source>
</evidence>
<dbReference type="SUPFAM" id="SSF48179">
    <property type="entry name" value="6-phosphogluconate dehydrogenase C-terminal domain-like"/>
    <property type="match status" value="1"/>
</dbReference>
<dbReference type="Pfam" id="PF08546">
    <property type="entry name" value="ApbA_C"/>
    <property type="match status" value="1"/>
</dbReference>
<evidence type="ECO:0000313" key="13">
    <source>
        <dbReference type="EMBL" id="MCL6269961.1"/>
    </source>
</evidence>
<evidence type="ECO:0000256" key="1">
    <source>
        <dbReference type="ARBA" id="ARBA00004994"/>
    </source>
</evidence>
<dbReference type="Pfam" id="PF02558">
    <property type="entry name" value="ApbA"/>
    <property type="match status" value="1"/>
</dbReference>
<evidence type="ECO:0000259" key="11">
    <source>
        <dbReference type="Pfam" id="PF02558"/>
    </source>
</evidence>
<name>A0ABT0PFC6_9GAMM</name>
<dbReference type="EMBL" id="JAMFLX010000009">
    <property type="protein sequence ID" value="MCL6269961.1"/>
    <property type="molecule type" value="Genomic_DNA"/>
</dbReference>
<reference evidence="13 14" key="1">
    <citation type="submission" date="2022-05" db="EMBL/GenBank/DDBJ databases">
        <authorList>
            <person name="Park J.-S."/>
        </authorList>
    </citation>
    <scope>NUCLEOTIDE SEQUENCE [LARGE SCALE GENOMIC DNA]</scope>
    <source>
        <strain evidence="13 14">2012CJ34-2</strain>
    </source>
</reference>
<accession>A0ABT0PFC6</accession>
<keyword evidence="6 10" id="KW-0521">NADP</keyword>
<evidence type="ECO:0000256" key="9">
    <source>
        <dbReference type="ARBA" id="ARBA00048793"/>
    </source>
</evidence>
<dbReference type="InterPro" id="IPR003710">
    <property type="entry name" value="ApbA"/>
</dbReference>
<comment type="similarity">
    <text evidence="2 10">Belongs to the ketopantoate reductase family.</text>
</comment>
<keyword evidence="5 10" id="KW-0566">Pantothenate biosynthesis</keyword>
<evidence type="ECO:0000256" key="2">
    <source>
        <dbReference type="ARBA" id="ARBA00007870"/>
    </source>
</evidence>
<evidence type="ECO:0000256" key="4">
    <source>
        <dbReference type="ARBA" id="ARBA00019465"/>
    </source>
</evidence>
<dbReference type="PANTHER" id="PTHR43765">
    <property type="entry name" value="2-DEHYDROPANTOATE 2-REDUCTASE-RELATED"/>
    <property type="match status" value="1"/>
</dbReference>
<organism evidence="13 14">
    <name type="scientific">Parendozoicomonas callyspongiae</name>
    <dbReference type="NCBI Taxonomy" id="2942213"/>
    <lineage>
        <taxon>Bacteria</taxon>
        <taxon>Pseudomonadati</taxon>
        <taxon>Pseudomonadota</taxon>
        <taxon>Gammaproteobacteria</taxon>
        <taxon>Oceanospirillales</taxon>
        <taxon>Endozoicomonadaceae</taxon>
        <taxon>Parendozoicomonas</taxon>
    </lineage>
</organism>
<dbReference type="GO" id="GO:0008677">
    <property type="term" value="F:2-dehydropantoate 2-reductase activity"/>
    <property type="evidence" value="ECO:0007669"/>
    <property type="project" value="UniProtKB-EC"/>
</dbReference>
<dbReference type="InterPro" id="IPR013332">
    <property type="entry name" value="KPR_N"/>
</dbReference>
<evidence type="ECO:0000259" key="12">
    <source>
        <dbReference type="Pfam" id="PF08546"/>
    </source>
</evidence>
<dbReference type="InterPro" id="IPR050838">
    <property type="entry name" value="Ketopantoate_reductase"/>
</dbReference>
<dbReference type="EC" id="1.1.1.169" evidence="3 10"/>
<evidence type="ECO:0000256" key="6">
    <source>
        <dbReference type="ARBA" id="ARBA00022857"/>
    </source>
</evidence>
<proteinExistence type="inferred from homology"/>
<evidence type="ECO:0000256" key="3">
    <source>
        <dbReference type="ARBA" id="ARBA00013014"/>
    </source>
</evidence>
<comment type="function">
    <text evidence="10">Catalyzes the NADPH-dependent reduction of ketopantoate into pantoic acid.</text>
</comment>
<dbReference type="RefSeq" id="WP_249699088.1">
    <property type="nucleotide sequence ID" value="NZ_JAMFLX010000009.1"/>
</dbReference>
<dbReference type="Gene3D" id="1.10.1040.10">
    <property type="entry name" value="N-(1-d-carboxylethyl)-l-norvaline Dehydrogenase, domain 2"/>
    <property type="match status" value="1"/>
</dbReference>
<comment type="pathway">
    <text evidence="1 10">Cofactor biosynthesis; (R)-pantothenate biosynthesis; (R)-pantoate from 3-methyl-2-oxobutanoate: step 2/2.</text>
</comment>
<dbReference type="InterPro" id="IPR036291">
    <property type="entry name" value="NAD(P)-bd_dom_sf"/>
</dbReference>
<dbReference type="InterPro" id="IPR013752">
    <property type="entry name" value="KPA_reductase"/>
</dbReference>
<sequence length="304" mass="32567">MGNTDSPHWHVLGAGSIGCLWTSKLLQSGFACTVLLRPEKLDALGSFSHDLILTENGNTTTHTVSLEAAGTSGQIDNLIVTTKAFNALKAVRSVAGQLSPSATIVLLQNGMGSQQAIAETFPEHSVYAGSTTDGAWLEDFLKIQRAGSGKTWLGSISTEPSSSISMLAGLQDMDIELTTDIQSKLLAKLAINSAINGLAALQNCRNGDLLLSDNFRTVTQLCKETEEILLASGFRDNTNLLDVVKQVLISTGDNICSTLQDVRHQRPTELAWINGYLLGLAETLNIEAPGHHRLMNDLARQGIQ</sequence>
<feature type="domain" description="Ketopantoate reductase C-terminal" evidence="12">
    <location>
        <begin position="180"/>
        <end position="296"/>
    </location>
</feature>